<accession>A0A8B8URD6</accession>
<feature type="region of interest" description="Disordered" evidence="3">
    <location>
        <begin position="470"/>
        <end position="552"/>
    </location>
</feature>
<feature type="compositionally biased region" description="Low complexity" evidence="3">
    <location>
        <begin position="515"/>
        <end position="543"/>
    </location>
</feature>
<dbReference type="PROSITE" id="PS50303">
    <property type="entry name" value="PUM_HD"/>
    <property type="match status" value="1"/>
</dbReference>
<dbReference type="OrthoDB" id="668540at2759"/>
<dbReference type="GO" id="GO:0005737">
    <property type="term" value="C:cytoplasm"/>
    <property type="evidence" value="ECO:0007669"/>
    <property type="project" value="TreeGrafter"/>
</dbReference>
<dbReference type="InterPro" id="IPR001313">
    <property type="entry name" value="Pumilio_RNA-bd_rpt"/>
</dbReference>
<evidence type="ECO:0000256" key="1">
    <source>
        <dbReference type="ARBA" id="ARBA00022737"/>
    </source>
</evidence>
<dbReference type="PANTHER" id="PTHR12537:SF13">
    <property type="entry name" value="PUMILIO HOMOLOGY DOMAIN FAMILY MEMBER 4"/>
    <property type="match status" value="1"/>
</dbReference>
<dbReference type="PROSITE" id="PS50302">
    <property type="entry name" value="PUM"/>
    <property type="match status" value="7"/>
</dbReference>
<dbReference type="CDD" id="cd07920">
    <property type="entry name" value="Pumilio"/>
    <property type="match status" value="1"/>
</dbReference>
<dbReference type="InterPro" id="IPR033712">
    <property type="entry name" value="Pumilio_RNA-bd"/>
</dbReference>
<keyword evidence="1" id="KW-0677">Repeat</keyword>
<feature type="region of interest" description="Disordered" evidence="3">
    <location>
        <begin position="236"/>
        <end position="271"/>
    </location>
</feature>
<dbReference type="GO" id="GO:0003729">
    <property type="term" value="F:mRNA binding"/>
    <property type="evidence" value="ECO:0007669"/>
    <property type="project" value="TreeGrafter"/>
</dbReference>
<feature type="compositionally biased region" description="Low complexity" evidence="3">
    <location>
        <begin position="480"/>
        <end position="497"/>
    </location>
</feature>
<organism evidence="5">
    <name type="scientific">Saccharomyces paradoxus</name>
    <name type="common">Yeast</name>
    <name type="synonym">Saccharomyces douglasii</name>
    <dbReference type="NCBI Taxonomy" id="27291"/>
    <lineage>
        <taxon>Eukaryota</taxon>
        <taxon>Fungi</taxon>
        <taxon>Dikarya</taxon>
        <taxon>Ascomycota</taxon>
        <taxon>Saccharomycotina</taxon>
        <taxon>Saccharomycetes</taxon>
        <taxon>Saccharomycetales</taxon>
        <taxon>Saccharomycetaceae</taxon>
        <taxon>Saccharomyces</taxon>
    </lineage>
</organism>
<feature type="repeat" description="Pumilio" evidence="2">
    <location>
        <begin position="636"/>
        <end position="672"/>
    </location>
</feature>
<evidence type="ECO:0000259" key="4">
    <source>
        <dbReference type="PROSITE" id="PS50303"/>
    </source>
</evidence>
<dbReference type="Gene3D" id="1.25.10.10">
    <property type="entry name" value="Leucine-rich Repeat Variant"/>
    <property type="match status" value="1"/>
</dbReference>
<dbReference type="GeneID" id="54630614"/>
<evidence type="ECO:0000256" key="2">
    <source>
        <dbReference type="PROSITE-ProRule" id="PRU00317"/>
    </source>
</evidence>
<dbReference type="Pfam" id="PF00806">
    <property type="entry name" value="PUF"/>
    <property type="match status" value="8"/>
</dbReference>
<dbReference type="PANTHER" id="PTHR12537">
    <property type="entry name" value="RNA BINDING PROTEIN PUMILIO-RELATED"/>
    <property type="match status" value="1"/>
</dbReference>
<feature type="region of interest" description="Disordered" evidence="3">
    <location>
        <begin position="391"/>
        <end position="413"/>
    </location>
</feature>
<reference evidence="5" key="4">
    <citation type="submission" date="2025-08" db="UniProtKB">
        <authorList>
            <consortium name="RefSeq"/>
        </authorList>
    </citation>
    <scope>IDENTIFICATION</scope>
    <source>
        <strain evidence="5">CBS432</strain>
    </source>
</reference>
<proteinExistence type="predicted"/>
<dbReference type="FunFam" id="1.25.10.10:FF:000237">
    <property type="entry name" value="Pumilio homolog 9"/>
    <property type="match status" value="1"/>
</dbReference>
<dbReference type="InterPro" id="IPR011989">
    <property type="entry name" value="ARM-like"/>
</dbReference>
<evidence type="ECO:0000313" key="5">
    <source>
        <dbReference type="RefSeq" id="XP_033766342.1"/>
    </source>
</evidence>
<dbReference type="GO" id="GO:0010608">
    <property type="term" value="P:post-transcriptional regulation of gene expression"/>
    <property type="evidence" value="ECO:0007669"/>
    <property type="project" value="TreeGrafter"/>
</dbReference>
<dbReference type="SMART" id="SM00025">
    <property type="entry name" value="Pumilio"/>
    <property type="match status" value="8"/>
</dbReference>
<protein>
    <submittedName>
        <fullName evidence="5">Puf4p</fullName>
    </submittedName>
</protein>
<feature type="repeat" description="Pumilio" evidence="2">
    <location>
        <begin position="745"/>
        <end position="784"/>
    </location>
</feature>
<dbReference type="RefSeq" id="XP_033766342.1">
    <property type="nucleotide sequence ID" value="XM_033910451.1"/>
</dbReference>
<dbReference type="AlphaFoldDB" id="A0A8B8URD6"/>
<name>A0A8B8URD6_SACPA</name>
<dbReference type="GO" id="GO:0080090">
    <property type="term" value="P:regulation of primary metabolic process"/>
    <property type="evidence" value="ECO:0007669"/>
    <property type="project" value="UniProtKB-ARBA"/>
</dbReference>
<feature type="domain" description="PUM-HD" evidence="4">
    <location>
        <begin position="540"/>
        <end position="889"/>
    </location>
</feature>
<dbReference type="InterPro" id="IPR016024">
    <property type="entry name" value="ARM-type_fold"/>
</dbReference>
<feature type="repeat" description="Pumilio" evidence="2">
    <location>
        <begin position="785"/>
        <end position="822"/>
    </location>
</feature>
<feature type="repeat" description="Pumilio" evidence="2">
    <location>
        <begin position="564"/>
        <end position="599"/>
    </location>
</feature>
<feature type="repeat" description="Pumilio" evidence="2">
    <location>
        <begin position="673"/>
        <end position="708"/>
    </location>
</feature>
<reference evidence="5" key="3">
    <citation type="submission" date="2025-07" db="EMBL/GenBank/DDBJ databases">
        <authorList>
            <consortium name="NCBI Genome Project"/>
        </authorList>
    </citation>
    <scope>NUCLEOTIDE SEQUENCE</scope>
    <source>
        <strain evidence="5">CBS432</strain>
    </source>
</reference>
<dbReference type="InterPro" id="IPR033133">
    <property type="entry name" value="PUM-HD"/>
</dbReference>
<gene>
    <name evidence="5" type="primary">PUF4</name>
    <name evidence="5" type="ORF">SPAR_G02200</name>
</gene>
<feature type="repeat" description="Pumilio" evidence="2">
    <location>
        <begin position="709"/>
        <end position="744"/>
    </location>
</feature>
<reference evidence="5" key="1">
    <citation type="journal article" date="2017" name="Nat. Genet.">
        <title>Contrasting evolutionary genome dynamics between domesticated and wild yeasts.</title>
        <authorList>
            <person name="Yue J.X."/>
            <person name="Li J."/>
            <person name="Aigrain L."/>
            <person name="Hallin J."/>
            <person name="Persson K."/>
            <person name="Oliver K."/>
            <person name="Bergstrom A."/>
            <person name="Coupland P."/>
            <person name="Warringer J."/>
            <person name="Lagomarsino M.C."/>
            <person name="Fischer G."/>
            <person name="Durbin R."/>
            <person name="Liti G."/>
        </authorList>
    </citation>
    <scope>NUCLEOTIDE SEQUENCE</scope>
    <source>
        <strain evidence="5">CBS432</strain>
    </source>
</reference>
<sequence>MSTKDLKEEIDDVPSVDPVVSETVNSALEQLQLDDPEENATLNAFPNEVSQDPQFANAPPSQMFPHPQIMGGMGFMPYSQMMQVPHNPGPFFPPPDFNDPTAQSSSSPLNASGPPMLFKNDSLPFQMLSSGAAAATQGGQNLNPLINDSSMKILPIASADPLWIPSEVPGSASVAIEDTTATQQEGLPPKGAESNNKASSFRRQTFHALSPTDLINAANNVTLSKDFQSDIQNFSKAKKPSVGANNTAKTRTQSISFDNTPSSTSFIPPTNSVSEKLSDFKIEETSKEDLISKTAPVRKESSPTVYAAAYPYGGPLLQPNPIMPGHPHNISSPIYGIRSPFPNSYEMGAQFQPFSPILNPASHSLNANSPIPLTQSPIHLAPVLNPNSHSVAFSDIKNGGGKSTTDNDKMGPNMRMDSINPNLGPSMQPFHMLPPQQNTPPPPWLYGTPPPFNAMVPPHLLAQNHMPLMNSASNKHHSRNNNNMSNNNSDNIGNSNYNRKDTGRSNVGKMKNMKSNYHGYYNNTNNSNNNNNSNGNSNGTDSNNMEKQRKIEESSRFADAVLDQYIGNIHSLCKDQHGCRFLQKQLDILGSKAADAIFEETKDYTVELMTDSFGNYLIQKLLEEVTTEQRIVLTKISSPHFVEISLNPHGTRALQKLIECIKTDEEAQIVVDSLRPYTVQLSKDLNGNHVIQKCLQRLKPENFQFIFDAISDSCIDIATHRHGCCVLQRCLDHGTTQQCDNLCDKLLALVDKLTLDPFGNYVVQYIITKESEKNKYDYTHKIVHLLKPRVIELSIHKFGSNVIEKILKTPIVSEPMILEILNKGGETGIQSLLNDSYGNYVLQTALDISHKQNDYLYKRLSEIVAPLLVGPIRNTPHGKRIIGMLHLDS</sequence>
<evidence type="ECO:0000256" key="3">
    <source>
        <dbReference type="SAM" id="MobiDB-lite"/>
    </source>
</evidence>
<dbReference type="KEGG" id="spao:SPAR_G02200"/>
<dbReference type="GO" id="GO:0010629">
    <property type="term" value="P:negative regulation of gene expression"/>
    <property type="evidence" value="ECO:0007669"/>
    <property type="project" value="UniProtKB-ARBA"/>
</dbReference>
<dbReference type="SUPFAM" id="SSF48371">
    <property type="entry name" value="ARM repeat"/>
    <property type="match status" value="1"/>
</dbReference>
<feature type="repeat" description="Pumilio" evidence="2">
    <location>
        <begin position="600"/>
        <end position="635"/>
    </location>
</feature>
<feature type="region of interest" description="Disordered" evidence="3">
    <location>
        <begin position="181"/>
        <end position="200"/>
    </location>
</feature>
<feature type="compositionally biased region" description="Polar residues" evidence="3">
    <location>
        <begin position="243"/>
        <end position="271"/>
    </location>
</feature>
<dbReference type="VEuPathDB" id="FungiDB:SPAR_G02200"/>
<reference evidence="5" key="2">
    <citation type="submission" date="2020-01" db="EMBL/GenBank/DDBJ databases">
        <title>Population-level Yeast Reference Genomes.</title>
        <authorList>
            <person name="Yue J.-X."/>
        </authorList>
    </citation>
    <scope>NUCLEOTIDE SEQUENCE</scope>
    <source>
        <strain evidence="5">CBS432</strain>
    </source>
</reference>